<protein>
    <recommendedName>
        <fullName evidence="1">N-terminal domain-containing protein</fullName>
    </recommendedName>
</protein>
<dbReference type="Pfam" id="PF08401">
    <property type="entry name" value="ArdcN"/>
    <property type="match status" value="1"/>
</dbReference>
<organism evidence="2 3">
    <name type="scientific">Sulfoacidibacillus ferrooxidans</name>
    <dbReference type="NCBI Taxonomy" id="2005001"/>
    <lineage>
        <taxon>Bacteria</taxon>
        <taxon>Bacillati</taxon>
        <taxon>Bacillota</taxon>
        <taxon>Bacilli</taxon>
        <taxon>Bacillales</taxon>
        <taxon>Alicyclobacillaceae</taxon>
        <taxon>Sulfoacidibacillus</taxon>
    </lineage>
</organism>
<feature type="domain" description="N-terminal" evidence="1">
    <location>
        <begin position="14"/>
        <end position="96"/>
    </location>
</feature>
<dbReference type="Proteomes" id="UP001139263">
    <property type="component" value="Unassembled WGS sequence"/>
</dbReference>
<evidence type="ECO:0000259" key="1">
    <source>
        <dbReference type="Pfam" id="PF08401"/>
    </source>
</evidence>
<reference evidence="2" key="1">
    <citation type="submission" date="2022-03" db="EMBL/GenBank/DDBJ databases">
        <title>Draft Genome Sequence of Firmicute Strain S0AB, a Heterotrophic Iron/Sulfur-Oxidizing Extreme Acidophile.</title>
        <authorList>
            <person name="Vergara E."/>
            <person name="Pakostova E."/>
            <person name="Johnson D.B."/>
            <person name="Holmes D.S."/>
        </authorList>
    </citation>
    <scope>NUCLEOTIDE SEQUENCE</scope>
    <source>
        <strain evidence="2">S0AB</strain>
    </source>
</reference>
<sequence length="259" mass="28790">MNKLESHLKRLFDNAEWANFLKFAASFPSYSFHNRLMIWAQNPDATYVAGFKEWGKKGRYVKKGEKGMAIFAPLVKKDKNEETKSVIYGFRTVYVFDIEQTAGEPLPEAPAVHLLHQEVDEQLLQRMVDSCPFPVHESSDLNGANGAFYHTDGHIEILGTNPIAQKIKTLAHEWAHGLLHHRSGLPPTIKEVEAESTAFLVCQALGIDSSDYTFGYLIGWSGDDAVEILRDSMGRIQQASDAIVAAINSVDTTHSAIAS</sequence>
<comment type="caution">
    <text evidence="2">The sequence shown here is derived from an EMBL/GenBank/DDBJ whole genome shotgun (WGS) entry which is preliminary data.</text>
</comment>
<evidence type="ECO:0000313" key="2">
    <source>
        <dbReference type="EMBL" id="MCI0184899.1"/>
    </source>
</evidence>
<dbReference type="GO" id="GO:0003697">
    <property type="term" value="F:single-stranded DNA binding"/>
    <property type="evidence" value="ECO:0007669"/>
    <property type="project" value="InterPro"/>
</dbReference>
<keyword evidence="3" id="KW-1185">Reference proteome</keyword>
<name>A0A9X2ADH2_9BACL</name>
<accession>A0A9X2ADH2</accession>
<dbReference type="EMBL" id="JALBUF010000034">
    <property type="protein sequence ID" value="MCI0184899.1"/>
    <property type="molecule type" value="Genomic_DNA"/>
</dbReference>
<evidence type="ECO:0000313" key="3">
    <source>
        <dbReference type="Proteomes" id="UP001139263"/>
    </source>
</evidence>
<dbReference type="InterPro" id="IPR013610">
    <property type="entry name" value="ArdC_N"/>
</dbReference>
<proteinExistence type="predicted"/>
<dbReference type="AlphaFoldDB" id="A0A9X2ADH2"/>
<gene>
    <name evidence="2" type="ORF">MM817_03196</name>
</gene>